<evidence type="ECO:0000313" key="2">
    <source>
        <dbReference type="Proteomes" id="UP000887581"/>
    </source>
</evidence>
<proteinExistence type="predicted"/>
<feature type="transmembrane region" description="Helical" evidence="1">
    <location>
        <begin position="265"/>
        <end position="298"/>
    </location>
</feature>
<accession>A0A915Q3C6</accession>
<feature type="transmembrane region" description="Helical" evidence="1">
    <location>
        <begin position="152"/>
        <end position="172"/>
    </location>
</feature>
<dbReference type="Proteomes" id="UP000887581">
    <property type="component" value="Unplaced"/>
</dbReference>
<keyword evidence="1" id="KW-0472">Membrane</keyword>
<feature type="transmembrane region" description="Helical" evidence="1">
    <location>
        <begin position="232"/>
        <end position="253"/>
    </location>
</feature>
<keyword evidence="1" id="KW-0812">Transmembrane</keyword>
<organism evidence="2 3">
    <name type="scientific">Setaria digitata</name>
    <dbReference type="NCBI Taxonomy" id="48799"/>
    <lineage>
        <taxon>Eukaryota</taxon>
        <taxon>Metazoa</taxon>
        <taxon>Ecdysozoa</taxon>
        <taxon>Nematoda</taxon>
        <taxon>Chromadorea</taxon>
        <taxon>Rhabditida</taxon>
        <taxon>Spirurina</taxon>
        <taxon>Spiruromorpha</taxon>
        <taxon>Filarioidea</taxon>
        <taxon>Setariidae</taxon>
        <taxon>Setaria</taxon>
    </lineage>
</organism>
<protein>
    <submittedName>
        <fullName evidence="3">DUF4220 domain-containing protein</fullName>
    </submittedName>
</protein>
<evidence type="ECO:0000256" key="1">
    <source>
        <dbReference type="SAM" id="Phobius"/>
    </source>
</evidence>
<keyword evidence="2" id="KW-1185">Reference proteome</keyword>
<keyword evidence="1" id="KW-1133">Transmembrane helix</keyword>
<name>A0A915Q3C6_9BILA</name>
<sequence>MVQRRRDLFSVDEVGEDATMFWAAEEKETVADEKKDRIATKKEVPLDKGIETADVLEGSSKRYSEGSNWSVIKWLQNFCHRNHSAKSLNSSKLSTAMTRRTPTGTEANYSLSQVQKKSNKVVPRFPRICDRHLQLEPLCCFSSCLIRGGCTAVAVFQYTYVLFTLIAIILRLHNSGLSQFWQPFKMSYISIVTHNILLCILLVYDLITVMITTILLRGLFTFDRQNIRLHLHFDYFALAFNVAILVLFFPALFLPNSEARNFANIILSLCFITQIPLQIWAITVVRSCLEFFVLIHVLVEMAQR</sequence>
<reference evidence="3" key="1">
    <citation type="submission" date="2022-11" db="UniProtKB">
        <authorList>
            <consortium name="WormBaseParasite"/>
        </authorList>
    </citation>
    <scope>IDENTIFICATION</scope>
</reference>
<feature type="transmembrane region" description="Helical" evidence="1">
    <location>
        <begin position="192"/>
        <end position="220"/>
    </location>
</feature>
<evidence type="ECO:0000313" key="3">
    <source>
        <dbReference type="WBParaSite" id="sdigi.contig67.g3470.t1"/>
    </source>
</evidence>
<dbReference type="AlphaFoldDB" id="A0A915Q3C6"/>
<dbReference type="WBParaSite" id="sdigi.contig67.g3470.t1">
    <property type="protein sequence ID" value="sdigi.contig67.g3470.t1"/>
    <property type="gene ID" value="sdigi.contig67.g3470"/>
</dbReference>